<evidence type="ECO:0000256" key="1">
    <source>
        <dbReference type="SAM" id="SignalP"/>
    </source>
</evidence>
<feature type="chain" id="PRO_5045822058" evidence="1">
    <location>
        <begin position="19"/>
        <end position="166"/>
    </location>
</feature>
<dbReference type="RefSeq" id="WP_221257743.1">
    <property type="nucleotide sequence ID" value="NZ_AP024749.1"/>
</dbReference>
<sequence>MKKLFLLLTVLCGFLSSAQRDMGPKELPANQPIEIVNGQYLVNGEQYSNYDIKYHLMNNNPEAYNFYKKAKTKSSVGGLLLGLGGALIVGDAVKAMVSDEDYPGSFTYVGAGLAAVSIPVLTGRKKMLQKSIDTYNDSLTKEKTLGYNFDVNILASSNGIGLTVKF</sequence>
<keyword evidence="1" id="KW-0732">Signal</keyword>
<evidence type="ECO:0000313" key="3">
    <source>
        <dbReference type="Proteomes" id="UP000825258"/>
    </source>
</evidence>
<evidence type="ECO:0000313" key="2">
    <source>
        <dbReference type="EMBL" id="BCY28625.1"/>
    </source>
</evidence>
<keyword evidence="3" id="KW-1185">Reference proteome</keyword>
<organism evidence="2 3">
    <name type="scientific">Flavobacterium okayamense</name>
    <dbReference type="NCBI Taxonomy" id="2830782"/>
    <lineage>
        <taxon>Bacteria</taxon>
        <taxon>Pseudomonadati</taxon>
        <taxon>Bacteroidota</taxon>
        <taxon>Flavobacteriia</taxon>
        <taxon>Flavobacteriales</taxon>
        <taxon>Flavobacteriaceae</taxon>
        <taxon>Flavobacterium</taxon>
    </lineage>
</organism>
<dbReference type="EMBL" id="AP024749">
    <property type="protein sequence ID" value="BCY28625.1"/>
    <property type="molecule type" value="Genomic_DNA"/>
</dbReference>
<feature type="signal peptide" evidence="1">
    <location>
        <begin position="1"/>
        <end position="18"/>
    </location>
</feature>
<protein>
    <submittedName>
        <fullName evidence="2">Uncharacterized protein</fullName>
    </submittedName>
</protein>
<accession>A0ABM7S7K6</accession>
<name>A0ABM7S7K6_9FLAO</name>
<dbReference type="Proteomes" id="UP000825258">
    <property type="component" value="Chromosome"/>
</dbReference>
<gene>
    <name evidence="2" type="ORF">KK2020170_14930</name>
</gene>
<reference evidence="2 3" key="1">
    <citation type="submission" date="2021-06" db="EMBL/GenBank/DDBJ databases">
        <title>Whole genome sequences of Flavobacterium sp. KK2020170 and assembly.</title>
        <authorList>
            <person name="Kitahara K."/>
            <person name="Miyoshi S."/>
            <person name="Uesaka K."/>
        </authorList>
    </citation>
    <scope>NUCLEOTIDE SEQUENCE [LARGE SCALE GENOMIC DNA]</scope>
    <source>
        <strain evidence="2 3">KK2020170</strain>
    </source>
</reference>
<proteinExistence type="predicted"/>